<proteinExistence type="inferred from homology"/>
<dbReference type="InterPro" id="IPR002641">
    <property type="entry name" value="PNPLA_dom"/>
</dbReference>
<protein>
    <recommendedName>
        <fullName evidence="4">Patatin</fullName>
        <ecNumber evidence="4">3.1.1.-</ecNumber>
    </recommendedName>
</protein>
<dbReference type="EMBL" id="JAMZMK010006041">
    <property type="protein sequence ID" value="KAI7750960.1"/>
    <property type="molecule type" value="Genomic_DNA"/>
</dbReference>
<name>A0AAD5D0P1_AMBAR</name>
<comment type="caution">
    <text evidence="6">The sequence shown here is derived from an EMBL/GenBank/DDBJ whole genome shotgun (WGS) entry which is preliminary data.</text>
</comment>
<feature type="active site" description="Proton acceptor" evidence="3">
    <location>
        <position position="203"/>
    </location>
</feature>
<evidence type="ECO:0000256" key="1">
    <source>
        <dbReference type="ARBA" id="ARBA00010240"/>
    </source>
</evidence>
<dbReference type="PANTHER" id="PTHR32176">
    <property type="entry name" value="XYLOSE ISOMERASE"/>
    <property type="match status" value="1"/>
</dbReference>
<accession>A0AAD5D0P1</accession>
<evidence type="ECO:0000259" key="5">
    <source>
        <dbReference type="PROSITE" id="PS51635"/>
    </source>
</evidence>
<dbReference type="AlphaFoldDB" id="A0AAD5D0P1"/>
<dbReference type="InterPro" id="IPR016035">
    <property type="entry name" value="Acyl_Trfase/lysoPLipase"/>
</dbReference>
<comment type="domain">
    <text evidence="4">The nitrogen atoms of the two glycine residues in the GGXR motif define the oxyanion hole, and stabilize the oxyanion that forms during the nucleophilic attack by the catalytic serine during substrate cleavage.</text>
</comment>
<organism evidence="6 7">
    <name type="scientific">Ambrosia artemisiifolia</name>
    <name type="common">Common ragweed</name>
    <dbReference type="NCBI Taxonomy" id="4212"/>
    <lineage>
        <taxon>Eukaryota</taxon>
        <taxon>Viridiplantae</taxon>
        <taxon>Streptophyta</taxon>
        <taxon>Embryophyta</taxon>
        <taxon>Tracheophyta</taxon>
        <taxon>Spermatophyta</taxon>
        <taxon>Magnoliopsida</taxon>
        <taxon>eudicotyledons</taxon>
        <taxon>Gunneridae</taxon>
        <taxon>Pentapetalae</taxon>
        <taxon>asterids</taxon>
        <taxon>campanulids</taxon>
        <taxon>Asterales</taxon>
        <taxon>Asteraceae</taxon>
        <taxon>Asteroideae</taxon>
        <taxon>Heliantheae alliance</taxon>
        <taxon>Heliantheae</taxon>
        <taxon>Ambrosia</taxon>
    </lineage>
</organism>
<comment type="similarity">
    <text evidence="1 4">Belongs to the patatin family.</text>
</comment>
<dbReference type="PROSITE" id="PS51635">
    <property type="entry name" value="PNPLA"/>
    <property type="match status" value="1"/>
</dbReference>
<dbReference type="Pfam" id="PF01734">
    <property type="entry name" value="Patatin"/>
    <property type="match status" value="1"/>
</dbReference>
<gene>
    <name evidence="6" type="ORF">M8C21_005291</name>
</gene>
<feature type="domain" description="PNPLA" evidence="5">
    <location>
        <begin position="20"/>
        <end position="218"/>
    </location>
</feature>
<evidence type="ECO:0000313" key="6">
    <source>
        <dbReference type="EMBL" id="KAI7750960.1"/>
    </source>
</evidence>
<keyword evidence="2 3" id="KW-0443">Lipid metabolism</keyword>
<sequence length="308" mass="34452">MQRTNSTVKPPPYEKYITVLSIDGGGIRGVIPAVILEYLESQLQEIDNNKDARIADYFDIIAGTSTGGLITAMLTAPNDKGRPKFSAEAIKNFYLKNCTFTKALKSIMGGPLYDGKYLRDLITKKLENTNLGDTLTKIAIPTFDINKLQPVIFSGYEIEEKPYMNAKLSDICIATSAAPIYLPPHYFETDDVDKTKHNFHLVDGGENKDSSLPQVENIAPQTLDYKKYLVISIGTGECKIKEGKYTTKEASKWGLLGWWFNSNWCSPLVDILTQASTDMVDIHLSVVFKTIGIEENYLRIQKLCGKDR</sequence>
<feature type="short sequence motif" description="DGA/G" evidence="3">
    <location>
        <begin position="203"/>
        <end position="205"/>
    </location>
</feature>
<dbReference type="SUPFAM" id="SSF52151">
    <property type="entry name" value="FabD/lysophospholipase-like"/>
    <property type="match status" value="1"/>
</dbReference>
<reference evidence="6" key="1">
    <citation type="submission" date="2022-06" db="EMBL/GenBank/DDBJ databases">
        <title>Uncovering the hologenomic basis of an extraordinary plant invasion.</title>
        <authorList>
            <person name="Bieker V.C."/>
            <person name="Martin M.D."/>
            <person name="Gilbert T."/>
            <person name="Hodgins K."/>
            <person name="Battlay P."/>
            <person name="Petersen B."/>
            <person name="Wilson J."/>
        </authorList>
    </citation>
    <scope>NUCLEOTIDE SEQUENCE</scope>
    <source>
        <strain evidence="6">AA19_3_7</strain>
        <tissue evidence="6">Leaf</tissue>
    </source>
</reference>
<comment type="function">
    <text evidence="4">Lipolytic acyl hydrolase (LAH).</text>
</comment>
<dbReference type="Gene3D" id="3.40.1090.10">
    <property type="entry name" value="Cytosolic phospholipase A2 catalytic domain"/>
    <property type="match status" value="1"/>
</dbReference>
<evidence type="ECO:0000256" key="3">
    <source>
        <dbReference type="PROSITE-ProRule" id="PRU01161"/>
    </source>
</evidence>
<feature type="short sequence motif" description="GXGXXG" evidence="3">
    <location>
        <begin position="24"/>
        <end position="29"/>
    </location>
</feature>
<keyword evidence="3 4" id="KW-0378">Hydrolase</keyword>
<dbReference type="Proteomes" id="UP001206925">
    <property type="component" value="Unassembled WGS sequence"/>
</dbReference>
<evidence type="ECO:0000313" key="7">
    <source>
        <dbReference type="Proteomes" id="UP001206925"/>
    </source>
</evidence>
<dbReference type="EC" id="3.1.1.-" evidence="4"/>
<feature type="short sequence motif" description="GXSXG" evidence="3">
    <location>
        <begin position="63"/>
        <end position="67"/>
    </location>
</feature>
<dbReference type="PANTHER" id="PTHR32176:SF103">
    <property type="entry name" value="OS08G0376550 PROTEIN"/>
    <property type="match status" value="1"/>
</dbReference>
<dbReference type="GO" id="GO:0004620">
    <property type="term" value="F:phospholipase activity"/>
    <property type="evidence" value="ECO:0007669"/>
    <property type="project" value="TreeGrafter"/>
</dbReference>
<feature type="active site" description="Nucleophile" evidence="3">
    <location>
        <position position="65"/>
    </location>
</feature>
<evidence type="ECO:0000256" key="4">
    <source>
        <dbReference type="RuleBase" id="RU361262"/>
    </source>
</evidence>
<keyword evidence="7" id="KW-1185">Reference proteome</keyword>
<dbReference type="GO" id="GO:0047372">
    <property type="term" value="F:monoacylglycerol lipase activity"/>
    <property type="evidence" value="ECO:0007669"/>
    <property type="project" value="TreeGrafter"/>
</dbReference>
<dbReference type="GO" id="GO:0016042">
    <property type="term" value="P:lipid catabolic process"/>
    <property type="evidence" value="ECO:0007669"/>
    <property type="project" value="UniProtKB-UniRule"/>
</dbReference>
<keyword evidence="3 4" id="KW-0442">Lipid degradation</keyword>
<evidence type="ECO:0000256" key="2">
    <source>
        <dbReference type="ARBA" id="ARBA00023098"/>
    </source>
</evidence>